<organism evidence="4 5">
    <name type="scientific">Parafrankia irregularis</name>
    <dbReference type="NCBI Taxonomy" id="795642"/>
    <lineage>
        <taxon>Bacteria</taxon>
        <taxon>Bacillati</taxon>
        <taxon>Actinomycetota</taxon>
        <taxon>Actinomycetes</taxon>
        <taxon>Frankiales</taxon>
        <taxon>Frankiaceae</taxon>
        <taxon>Parafrankia</taxon>
    </lineage>
</organism>
<dbReference type="SUPFAM" id="SSF52172">
    <property type="entry name" value="CheY-like"/>
    <property type="match status" value="1"/>
</dbReference>
<dbReference type="InterPro" id="IPR039420">
    <property type="entry name" value="WalR-like"/>
</dbReference>
<keyword evidence="5" id="KW-1185">Reference proteome</keyword>
<keyword evidence="2" id="KW-0597">Phosphoprotein</keyword>
<protein>
    <submittedName>
        <fullName evidence="4">Response regulator receiver domain-containing protein</fullName>
    </submittedName>
</protein>
<dbReference type="AlphaFoldDB" id="A0A0S4QGK2"/>
<dbReference type="CDD" id="cd17535">
    <property type="entry name" value="REC_NarL-like"/>
    <property type="match status" value="1"/>
</dbReference>
<gene>
    <name evidence="4" type="ORF">Ga0074812_102248</name>
</gene>
<keyword evidence="1" id="KW-0238">DNA-binding</keyword>
<dbReference type="InterPro" id="IPR001789">
    <property type="entry name" value="Sig_transdc_resp-reg_receiver"/>
</dbReference>
<dbReference type="PANTHER" id="PTHR43214">
    <property type="entry name" value="TWO-COMPONENT RESPONSE REGULATOR"/>
    <property type="match status" value="1"/>
</dbReference>
<reference evidence="5" key="1">
    <citation type="submission" date="2015-11" db="EMBL/GenBank/DDBJ databases">
        <authorList>
            <person name="Varghese N."/>
        </authorList>
    </citation>
    <scope>NUCLEOTIDE SEQUENCE [LARGE SCALE GENOMIC DNA]</scope>
    <source>
        <strain evidence="5">DSM 45899</strain>
    </source>
</reference>
<evidence type="ECO:0000256" key="2">
    <source>
        <dbReference type="PROSITE-ProRule" id="PRU00169"/>
    </source>
</evidence>
<name>A0A0S4QGK2_9ACTN</name>
<evidence type="ECO:0000256" key="1">
    <source>
        <dbReference type="ARBA" id="ARBA00023125"/>
    </source>
</evidence>
<dbReference type="GO" id="GO:0000160">
    <property type="term" value="P:phosphorelay signal transduction system"/>
    <property type="evidence" value="ECO:0007669"/>
    <property type="project" value="InterPro"/>
</dbReference>
<evidence type="ECO:0000313" key="4">
    <source>
        <dbReference type="EMBL" id="CUU54242.1"/>
    </source>
</evidence>
<dbReference type="GO" id="GO:0003677">
    <property type="term" value="F:DNA binding"/>
    <property type="evidence" value="ECO:0007669"/>
    <property type="project" value="UniProtKB-KW"/>
</dbReference>
<dbReference type="InterPro" id="IPR011006">
    <property type="entry name" value="CheY-like_superfamily"/>
</dbReference>
<evidence type="ECO:0000313" key="5">
    <source>
        <dbReference type="Proteomes" id="UP000198802"/>
    </source>
</evidence>
<dbReference type="Gene3D" id="3.40.50.2300">
    <property type="match status" value="1"/>
</dbReference>
<dbReference type="PROSITE" id="PS50110">
    <property type="entry name" value="RESPONSE_REGULATORY"/>
    <property type="match status" value="1"/>
</dbReference>
<dbReference type="Pfam" id="PF00072">
    <property type="entry name" value="Response_reg"/>
    <property type="match status" value="1"/>
</dbReference>
<proteinExistence type="predicted"/>
<feature type="modified residue" description="4-aspartylphosphate" evidence="2">
    <location>
        <position position="125"/>
    </location>
</feature>
<dbReference type="Proteomes" id="UP000198802">
    <property type="component" value="Unassembled WGS sequence"/>
</dbReference>
<evidence type="ECO:0000259" key="3">
    <source>
        <dbReference type="PROSITE" id="PS50110"/>
    </source>
</evidence>
<dbReference type="EMBL" id="FAOZ01000002">
    <property type="protein sequence ID" value="CUU54242.1"/>
    <property type="molecule type" value="Genomic_DNA"/>
</dbReference>
<dbReference type="SMART" id="SM00448">
    <property type="entry name" value="REC"/>
    <property type="match status" value="1"/>
</dbReference>
<feature type="domain" description="Response regulatory" evidence="3">
    <location>
        <begin position="74"/>
        <end position="190"/>
    </location>
</feature>
<dbReference type="PANTHER" id="PTHR43214:SF43">
    <property type="entry name" value="TWO-COMPONENT RESPONSE REGULATOR"/>
    <property type="match status" value="1"/>
</dbReference>
<accession>A0A0S4QGK2</accession>
<sequence>MTMGAAPGSAYKRRVMDSWPSTDEEIDLAGVDVPGVDVPEAGVSVTGLPEVGVAGAAHRVSAARGRGGRRGPYRVVVADDADGLRELLCLLFDTEPDFTVVGRAANGAEAVEVVARTEPDLVLLDVAMPVLDGLGALPRVRRAVPEARVVIFTGFSERSLREEAMALGADELMEKDLSTGALLDRIRQMCRRPRLV</sequence>
<dbReference type="InterPro" id="IPR058245">
    <property type="entry name" value="NreC/VraR/RcsB-like_REC"/>
</dbReference>